<feature type="compositionally biased region" description="Basic and acidic residues" evidence="1">
    <location>
        <begin position="121"/>
        <end position="130"/>
    </location>
</feature>
<evidence type="ECO:0000313" key="3">
    <source>
        <dbReference type="EMBL" id="RDB17256.1"/>
    </source>
</evidence>
<sequence>MESAANNFSYSAGGIALTGTTFSTVLWVRSRLPETRMKKLDDVFNHTIQTYHKSDAEGLLPNDFKVQIELQLTRLDRLKEAARERTYRAATLFEQIKASLQGLSGQIMRIEDKTKEVRAQVVTKSEEGRRSRGVRQDGIASPTNPQLFRLVSADGPMTETTMPSTVYSQPFSSQTTLVESTAQAASTQPCSQLTVEDTSQTSTPQLRWFAAATTWSRLMKWRSSSIQPPDDIESGIQDMVVST</sequence>
<accession>A0A369JEG5</accession>
<feature type="region of interest" description="Disordered" evidence="1">
    <location>
        <begin position="121"/>
        <end position="144"/>
    </location>
</feature>
<evidence type="ECO:0000256" key="2">
    <source>
        <dbReference type="SAM" id="Phobius"/>
    </source>
</evidence>
<keyword evidence="4" id="KW-1185">Reference proteome</keyword>
<dbReference type="Proteomes" id="UP000076154">
    <property type="component" value="Unassembled WGS sequence"/>
</dbReference>
<dbReference type="OrthoDB" id="2680369at2759"/>
<organism evidence="3 4">
    <name type="scientific">Hypsizygus marmoreus</name>
    <name type="common">White beech mushroom</name>
    <name type="synonym">Agaricus marmoreus</name>
    <dbReference type="NCBI Taxonomy" id="39966"/>
    <lineage>
        <taxon>Eukaryota</taxon>
        <taxon>Fungi</taxon>
        <taxon>Dikarya</taxon>
        <taxon>Basidiomycota</taxon>
        <taxon>Agaricomycotina</taxon>
        <taxon>Agaricomycetes</taxon>
        <taxon>Agaricomycetidae</taxon>
        <taxon>Agaricales</taxon>
        <taxon>Tricholomatineae</taxon>
        <taxon>Lyophyllaceae</taxon>
        <taxon>Hypsizygus</taxon>
    </lineage>
</organism>
<keyword evidence="2" id="KW-0472">Membrane</keyword>
<comment type="caution">
    <text evidence="3">The sequence shown here is derived from an EMBL/GenBank/DDBJ whole genome shotgun (WGS) entry which is preliminary data.</text>
</comment>
<dbReference type="AlphaFoldDB" id="A0A369JEG5"/>
<gene>
    <name evidence="3" type="ORF">Hypma_001976</name>
</gene>
<keyword evidence="2" id="KW-0812">Transmembrane</keyword>
<protein>
    <submittedName>
        <fullName evidence="3">Uncharacterized protein</fullName>
    </submittedName>
</protein>
<evidence type="ECO:0000313" key="4">
    <source>
        <dbReference type="Proteomes" id="UP000076154"/>
    </source>
</evidence>
<proteinExistence type="predicted"/>
<evidence type="ECO:0000256" key="1">
    <source>
        <dbReference type="SAM" id="MobiDB-lite"/>
    </source>
</evidence>
<dbReference type="EMBL" id="LUEZ02000113">
    <property type="protein sequence ID" value="RDB17256.1"/>
    <property type="molecule type" value="Genomic_DNA"/>
</dbReference>
<dbReference type="InParanoid" id="A0A369JEG5"/>
<feature type="transmembrane region" description="Helical" evidence="2">
    <location>
        <begin position="12"/>
        <end position="29"/>
    </location>
</feature>
<name>A0A369JEG5_HYPMA</name>
<reference evidence="3" key="1">
    <citation type="submission" date="2018-04" db="EMBL/GenBank/DDBJ databases">
        <title>Whole genome sequencing of Hypsizygus marmoreus.</title>
        <authorList>
            <person name="Choi I.-G."/>
            <person name="Min B."/>
            <person name="Kim J.-G."/>
            <person name="Kim S."/>
            <person name="Oh Y.-L."/>
            <person name="Kong W.-S."/>
            <person name="Park H."/>
            <person name="Jeong J."/>
            <person name="Song E.-S."/>
        </authorList>
    </citation>
    <scope>NUCLEOTIDE SEQUENCE [LARGE SCALE GENOMIC DNA]</scope>
    <source>
        <strain evidence="3">51987-8</strain>
    </source>
</reference>
<keyword evidence="2" id="KW-1133">Transmembrane helix</keyword>